<feature type="active site" description="Proton donor" evidence="7">
    <location>
        <position position="96"/>
    </location>
</feature>
<comment type="pathway">
    <text evidence="1 7">Cofactor biosynthesis; riboflavin biosynthesis; riboflavin from 2-hydroxy-3-oxobutyl phosphate and 5-amino-6-(D-ribitylamino)uracil: step 1/2.</text>
</comment>
<dbReference type="HAMAP" id="MF_00178">
    <property type="entry name" value="Lumazine_synth"/>
    <property type="match status" value="1"/>
</dbReference>
<dbReference type="GO" id="GO:0005829">
    <property type="term" value="C:cytosol"/>
    <property type="evidence" value="ECO:0007669"/>
    <property type="project" value="TreeGrafter"/>
</dbReference>
<comment type="catalytic activity">
    <reaction evidence="6 7">
        <text>(2S)-2-hydroxy-3-oxobutyl phosphate + 5-amino-6-(D-ribitylamino)uracil = 6,7-dimethyl-8-(1-D-ribityl)lumazine + phosphate + 2 H2O + H(+)</text>
        <dbReference type="Rhea" id="RHEA:26152"/>
        <dbReference type="ChEBI" id="CHEBI:15377"/>
        <dbReference type="ChEBI" id="CHEBI:15378"/>
        <dbReference type="ChEBI" id="CHEBI:15934"/>
        <dbReference type="ChEBI" id="CHEBI:43474"/>
        <dbReference type="ChEBI" id="CHEBI:58201"/>
        <dbReference type="ChEBI" id="CHEBI:58830"/>
        <dbReference type="EC" id="2.5.1.78"/>
    </reaction>
</comment>
<dbReference type="GO" id="GO:0009349">
    <property type="term" value="C:riboflavin synthase complex"/>
    <property type="evidence" value="ECO:0007669"/>
    <property type="project" value="UniProtKB-UniRule"/>
</dbReference>
<reference evidence="9" key="1">
    <citation type="submission" date="2015-11" db="EMBL/GenBank/DDBJ databases">
        <authorList>
            <person name="Seth-Smith H.M.B."/>
        </authorList>
    </citation>
    <scope>NUCLEOTIDE SEQUENCE [LARGE SCALE GENOMIC DNA]</scope>
    <source>
        <strain evidence="9">2013Ark11</strain>
    </source>
</reference>
<evidence type="ECO:0000256" key="5">
    <source>
        <dbReference type="ARBA" id="ARBA00022679"/>
    </source>
</evidence>
<evidence type="ECO:0000313" key="8">
    <source>
        <dbReference type="EMBL" id="CUT17380.1"/>
    </source>
</evidence>
<evidence type="ECO:0000256" key="2">
    <source>
        <dbReference type="ARBA" id="ARBA00007424"/>
    </source>
</evidence>
<feature type="binding site" evidence="7">
    <location>
        <begin position="88"/>
        <end position="90"/>
    </location>
    <ligand>
        <name>5-amino-6-(D-ribitylamino)uracil</name>
        <dbReference type="ChEBI" id="CHEBI:15934"/>
    </ligand>
</feature>
<keyword evidence="4 7" id="KW-0686">Riboflavin biosynthesis</keyword>
<feature type="binding site" evidence="7">
    <location>
        <position position="29"/>
    </location>
    <ligand>
        <name>5-amino-6-(D-ribitylamino)uracil</name>
        <dbReference type="ChEBI" id="CHEBI:15934"/>
    </ligand>
</feature>
<dbReference type="InterPro" id="IPR036467">
    <property type="entry name" value="LS/RS_sf"/>
</dbReference>
<feature type="binding site" evidence="7">
    <location>
        <begin position="63"/>
        <end position="65"/>
    </location>
    <ligand>
        <name>5-amino-6-(D-ribitylamino)uracil</name>
        <dbReference type="ChEBI" id="CHEBI:15934"/>
    </ligand>
</feature>
<dbReference type="Gene3D" id="3.40.50.960">
    <property type="entry name" value="Lumazine/riboflavin synthase"/>
    <property type="match status" value="1"/>
</dbReference>
<dbReference type="RefSeq" id="WP_175330418.1">
    <property type="nucleotide sequence ID" value="NZ_FLSL01000101.1"/>
</dbReference>
<feature type="binding site" evidence="7">
    <location>
        <begin position="93"/>
        <end position="94"/>
    </location>
    <ligand>
        <name>(2S)-2-hydroxy-3-oxobutyl phosphate</name>
        <dbReference type="ChEBI" id="CHEBI:58830"/>
    </ligand>
</feature>
<feature type="binding site" evidence="7">
    <location>
        <position position="121"/>
    </location>
    <ligand>
        <name>5-amino-6-(D-ribitylamino)uracil</name>
        <dbReference type="ChEBI" id="CHEBI:15934"/>
    </ligand>
</feature>
<dbReference type="InterPro" id="IPR002180">
    <property type="entry name" value="LS/RS"/>
</dbReference>
<dbReference type="EC" id="2.5.1.78" evidence="3 7"/>
<evidence type="ECO:0000256" key="4">
    <source>
        <dbReference type="ARBA" id="ARBA00022619"/>
    </source>
</evidence>
<dbReference type="STRING" id="1561003.Ark11_0535"/>
<organism evidence="8 9">
    <name type="scientific">Candidatus Ichthyocystis hellenicum</name>
    <dbReference type="NCBI Taxonomy" id="1561003"/>
    <lineage>
        <taxon>Bacteria</taxon>
        <taxon>Pseudomonadati</taxon>
        <taxon>Pseudomonadota</taxon>
        <taxon>Betaproteobacteria</taxon>
        <taxon>Burkholderiales</taxon>
        <taxon>Candidatus Ichthyocystis</taxon>
    </lineage>
</organism>
<dbReference type="PANTHER" id="PTHR21058">
    <property type="entry name" value="6,7-DIMETHYL-8-RIBITYLLUMAZINE SYNTHASE DMRL SYNTHASE LUMAZINE SYNTHASE"/>
    <property type="match status" value="1"/>
</dbReference>
<dbReference type="AlphaFoldDB" id="A0A0S4M7L0"/>
<dbReference type="SUPFAM" id="SSF52121">
    <property type="entry name" value="Lumazine synthase"/>
    <property type="match status" value="1"/>
</dbReference>
<dbReference type="GO" id="GO:0000906">
    <property type="term" value="F:6,7-dimethyl-8-ribityllumazine synthase activity"/>
    <property type="evidence" value="ECO:0007669"/>
    <property type="project" value="UniProtKB-UniRule"/>
</dbReference>
<evidence type="ECO:0000256" key="1">
    <source>
        <dbReference type="ARBA" id="ARBA00004917"/>
    </source>
</evidence>
<keyword evidence="5 7" id="KW-0808">Transferase</keyword>
<sequence>MSERNFIRAEVPFDVSDLNLVVGVVTSRFNSDITLPLRDKCVDRLLSRGVSTSCLVHADVPGSLEISYALSLIAARQFPLDVMVAIGCVIRGDTFHFDVVAMQSSSSIYRVQEAQGVPVVNGILTTDNFQQASDRISRGDDFADCAIEMAFLRRFFSS</sequence>
<comment type="function">
    <text evidence="7">Catalyzes the formation of 6,7-dimethyl-8-ribityllumazine by condensation of 5-amino-6-(D-ribitylamino)uracil with 3,4-dihydroxy-2-butanone 4-phosphate. This is the penultimate step in the biosynthesis of riboflavin.</text>
</comment>
<comment type="similarity">
    <text evidence="2 7">Belongs to the DMRL synthase family.</text>
</comment>
<dbReference type="GO" id="GO:0009231">
    <property type="term" value="P:riboflavin biosynthetic process"/>
    <property type="evidence" value="ECO:0007669"/>
    <property type="project" value="UniProtKB-UniRule"/>
</dbReference>
<evidence type="ECO:0000256" key="7">
    <source>
        <dbReference type="HAMAP-Rule" id="MF_00178"/>
    </source>
</evidence>
<evidence type="ECO:0000313" key="9">
    <source>
        <dbReference type="Proteomes" id="UP000198651"/>
    </source>
</evidence>
<dbReference type="Pfam" id="PF00885">
    <property type="entry name" value="DMRL_synthase"/>
    <property type="match status" value="1"/>
</dbReference>
<name>A0A0S4M7L0_9BURK</name>
<keyword evidence="9" id="KW-1185">Reference proteome</keyword>
<dbReference type="NCBIfam" id="TIGR00114">
    <property type="entry name" value="lumazine-synth"/>
    <property type="match status" value="1"/>
</dbReference>
<accession>A0A0S4M7L0</accession>
<dbReference type="InterPro" id="IPR034964">
    <property type="entry name" value="LS"/>
</dbReference>
<dbReference type="CDD" id="cd09209">
    <property type="entry name" value="Lumazine_synthase-I"/>
    <property type="match status" value="1"/>
</dbReference>
<feature type="binding site" evidence="7">
    <location>
        <position position="135"/>
    </location>
    <ligand>
        <name>(2S)-2-hydroxy-3-oxobutyl phosphate</name>
        <dbReference type="ChEBI" id="CHEBI:58830"/>
    </ligand>
</feature>
<gene>
    <name evidence="7" type="primary">ribH</name>
    <name evidence="8" type="ORF">Ark11_0535</name>
</gene>
<proteinExistence type="inferred from homology"/>
<protein>
    <recommendedName>
        <fullName evidence="3 7">6,7-dimethyl-8-ribityllumazine synthase</fullName>
        <shortName evidence="7">DMRL synthase</shortName>
        <shortName evidence="7">LS</shortName>
        <shortName evidence="7">Lumazine synthase</shortName>
        <ecNumber evidence="3 7">2.5.1.78</ecNumber>
    </recommendedName>
</protein>
<evidence type="ECO:0000256" key="3">
    <source>
        <dbReference type="ARBA" id="ARBA00012664"/>
    </source>
</evidence>
<dbReference type="UniPathway" id="UPA00275">
    <property type="reaction ID" value="UER00404"/>
</dbReference>
<dbReference type="Proteomes" id="UP000198651">
    <property type="component" value="Chromosome I"/>
</dbReference>
<dbReference type="EMBL" id="LN906597">
    <property type="protein sequence ID" value="CUT17380.1"/>
    <property type="molecule type" value="Genomic_DNA"/>
</dbReference>
<dbReference type="PANTHER" id="PTHR21058:SF0">
    <property type="entry name" value="6,7-DIMETHYL-8-RIBITYLLUMAZINE SYNTHASE"/>
    <property type="match status" value="1"/>
</dbReference>
<evidence type="ECO:0000256" key="6">
    <source>
        <dbReference type="ARBA" id="ARBA00048785"/>
    </source>
</evidence>